<dbReference type="EMBL" id="CAAALY010262833">
    <property type="protein sequence ID" value="VEL39872.1"/>
    <property type="molecule type" value="Genomic_DNA"/>
</dbReference>
<reference evidence="1" key="1">
    <citation type="submission" date="2018-11" db="EMBL/GenBank/DDBJ databases">
        <authorList>
            <consortium name="Pathogen Informatics"/>
        </authorList>
    </citation>
    <scope>NUCLEOTIDE SEQUENCE</scope>
</reference>
<name>A0A448XLZ5_9PLAT</name>
<evidence type="ECO:0000313" key="1">
    <source>
        <dbReference type="EMBL" id="VEL39872.1"/>
    </source>
</evidence>
<gene>
    <name evidence="1" type="ORF">PXEA_LOCUS33312</name>
</gene>
<sequence>MLATTRLGPAPGNYALCQNALIAPGANVLLSCRQAKSAFGWYANLSLNNSQHFQPVSPYYAPRRDHEHLGLDRSGRRVALHQPRRRLLCWGHTRKRSTESRHSASPALEKRGPFLSRKPSDWIDPVLRYLRVSISNDVHLHVDIGFVFSIGVGVDVDVEVIVGSDNSIEANVDLNFDSDIGIDVSVGVGIDIKADI</sequence>
<comment type="caution">
    <text evidence="1">The sequence shown here is derived from an EMBL/GenBank/DDBJ whole genome shotgun (WGS) entry which is preliminary data.</text>
</comment>
<proteinExistence type="predicted"/>
<accession>A0A448XLZ5</accession>
<organism evidence="1 2">
    <name type="scientific">Protopolystoma xenopodis</name>
    <dbReference type="NCBI Taxonomy" id="117903"/>
    <lineage>
        <taxon>Eukaryota</taxon>
        <taxon>Metazoa</taxon>
        <taxon>Spiralia</taxon>
        <taxon>Lophotrochozoa</taxon>
        <taxon>Platyhelminthes</taxon>
        <taxon>Monogenea</taxon>
        <taxon>Polyopisthocotylea</taxon>
        <taxon>Polystomatidea</taxon>
        <taxon>Polystomatidae</taxon>
        <taxon>Protopolystoma</taxon>
    </lineage>
</organism>
<dbReference type="PROSITE" id="PS51257">
    <property type="entry name" value="PROKAR_LIPOPROTEIN"/>
    <property type="match status" value="1"/>
</dbReference>
<protein>
    <submittedName>
        <fullName evidence="1">Uncharacterized protein</fullName>
    </submittedName>
</protein>
<dbReference type="Proteomes" id="UP000784294">
    <property type="component" value="Unassembled WGS sequence"/>
</dbReference>
<keyword evidence="2" id="KW-1185">Reference proteome</keyword>
<evidence type="ECO:0000313" key="2">
    <source>
        <dbReference type="Proteomes" id="UP000784294"/>
    </source>
</evidence>
<dbReference type="AlphaFoldDB" id="A0A448XLZ5"/>